<organism evidence="1 2">
    <name type="scientific">Pseudomonas veronii</name>
    <dbReference type="NCBI Taxonomy" id="76761"/>
    <lineage>
        <taxon>Bacteria</taxon>
        <taxon>Pseudomonadati</taxon>
        <taxon>Pseudomonadota</taxon>
        <taxon>Gammaproteobacteria</taxon>
        <taxon>Pseudomonadales</taxon>
        <taxon>Pseudomonadaceae</taxon>
        <taxon>Pseudomonas</taxon>
    </lineage>
</organism>
<dbReference type="AlphaFoldDB" id="A0A5M8EZ04"/>
<dbReference type="Proteomes" id="UP000323909">
    <property type="component" value="Unassembled WGS sequence"/>
</dbReference>
<protein>
    <submittedName>
        <fullName evidence="1">Uncharacterized protein</fullName>
    </submittedName>
</protein>
<sequence>MKITPSQLFRQKPVNIERTQHIGHYGVIFTVMRFAEVPGNSHVLASPERSLSTFVRQYQGG</sequence>
<name>A0A5M8EZ04_PSEVE</name>
<evidence type="ECO:0000313" key="1">
    <source>
        <dbReference type="EMBL" id="KAA6174572.1"/>
    </source>
</evidence>
<accession>A0A5M8EZ04</accession>
<proteinExistence type="predicted"/>
<comment type="caution">
    <text evidence="1">The sequence shown here is derived from an EMBL/GenBank/DDBJ whole genome shotgun (WGS) entry which is preliminary data.</text>
</comment>
<gene>
    <name evidence="1" type="ORF">F3K53_21420</name>
</gene>
<dbReference type="EMBL" id="VWXT01000376">
    <property type="protein sequence ID" value="KAA6174572.1"/>
    <property type="molecule type" value="Genomic_DNA"/>
</dbReference>
<reference evidence="1 2" key="1">
    <citation type="submission" date="2019-09" db="EMBL/GenBank/DDBJ databases">
        <title>Genomic sequencing of 4 copper resistant soil isolates.</title>
        <authorList>
            <person name="Havryliuk O."/>
        </authorList>
    </citation>
    <scope>NUCLEOTIDE SEQUENCE [LARGE SCALE GENOMIC DNA]</scope>
    <source>
        <strain evidence="1 2">UKR4</strain>
    </source>
</reference>
<evidence type="ECO:0000313" key="2">
    <source>
        <dbReference type="Proteomes" id="UP000323909"/>
    </source>
</evidence>